<name>A0A1R3L0I7_9ROSI</name>
<dbReference type="AlphaFoldDB" id="A0A1R3L0I7"/>
<organism evidence="1 2">
    <name type="scientific">Corchorus olitorius</name>
    <dbReference type="NCBI Taxonomy" id="93759"/>
    <lineage>
        <taxon>Eukaryota</taxon>
        <taxon>Viridiplantae</taxon>
        <taxon>Streptophyta</taxon>
        <taxon>Embryophyta</taxon>
        <taxon>Tracheophyta</taxon>
        <taxon>Spermatophyta</taxon>
        <taxon>Magnoliopsida</taxon>
        <taxon>eudicotyledons</taxon>
        <taxon>Gunneridae</taxon>
        <taxon>Pentapetalae</taxon>
        <taxon>rosids</taxon>
        <taxon>malvids</taxon>
        <taxon>Malvales</taxon>
        <taxon>Malvaceae</taxon>
        <taxon>Grewioideae</taxon>
        <taxon>Apeibeae</taxon>
        <taxon>Corchorus</taxon>
    </lineage>
</organism>
<protein>
    <submittedName>
        <fullName evidence="1">Uncharacterized protein</fullName>
    </submittedName>
</protein>
<dbReference type="EMBL" id="AWUE01006062">
    <property type="protein sequence ID" value="OMP12817.1"/>
    <property type="molecule type" value="Genomic_DNA"/>
</dbReference>
<proteinExistence type="predicted"/>
<evidence type="ECO:0000313" key="2">
    <source>
        <dbReference type="Proteomes" id="UP000187203"/>
    </source>
</evidence>
<gene>
    <name evidence="1" type="ORF">COLO4_02726</name>
</gene>
<comment type="caution">
    <text evidence="1">The sequence shown here is derived from an EMBL/GenBank/DDBJ whole genome shotgun (WGS) entry which is preliminary data.</text>
</comment>
<accession>A0A1R3L0I7</accession>
<evidence type="ECO:0000313" key="1">
    <source>
        <dbReference type="EMBL" id="OMP12817.1"/>
    </source>
</evidence>
<dbReference type="Proteomes" id="UP000187203">
    <property type="component" value="Unassembled WGS sequence"/>
</dbReference>
<sequence length="76" mass="8726">MTNSRKFIGSKCWGLVVRRSPDLPSIGRLGVNVWTASPLMLIDLVLSFTRHLSPMWRVVQFCIERCRHRSTRDLGA</sequence>
<reference evidence="2" key="1">
    <citation type="submission" date="2013-09" db="EMBL/GenBank/DDBJ databases">
        <title>Corchorus olitorius genome sequencing.</title>
        <authorList>
            <person name="Alam M."/>
            <person name="Haque M.S."/>
            <person name="Islam M.S."/>
            <person name="Emdad E.M."/>
            <person name="Islam M.M."/>
            <person name="Ahmed B."/>
            <person name="Halim A."/>
            <person name="Hossen Q.M.M."/>
            <person name="Hossain M.Z."/>
            <person name="Ahmed R."/>
            <person name="Khan M.M."/>
            <person name="Islam R."/>
            <person name="Rashid M.M."/>
            <person name="Khan S.A."/>
            <person name="Rahman M.S."/>
            <person name="Alam M."/>
            <person name="Yahiya A.S."/>
            <person name="Khan M.S."/>
            <person name="Azam M.S."/>
            <person name="Haque T."/>
            <person name="Lashkar M.Z.H."/>
            <person name="Akhand A.I."/>
            <person name="Morshed G."/>
            <person name="Roy S."/>
            <person name="Uddin K.S."/>
            <person name="Rabeya T."/>
            <person name="Hossain A.S."/>
            <person name="Chowdhury A."/>
            <person name="Snigdha A.R."/>
            <person name="Mortoza M.S."/>
            <person name="Matin S.A."/>
            <person name="Hoque S.M.E."/>
            <person name="Islam M.K."/>
            <person name="Roy D.K."/>
            <person name="Haider R."/>
            <person name="Moosa M.M."/>
            <person name="Elias S.M."/>
            <person name="Hasan A.M."/>
            <person name="Jahan S."/>
            <person name="Shafiuddin M."/>
            <person name="Mahmood N."/>
            <person name="Shommy N.S."/>
        </authorList>
    </citation>
    <scope>NUCLEOTIDE SEQUENCE [LARGE SCALE GENOMIC DNA]</scope>
    <source>
        <strain evidence="2">cv. O-4</strain>
    </source>
</reference>
<keyword evidence="2" id="KW-1185">Reference proteome</keyword>